<evidence type="ECO:0000256" key="3">
    <source>
        <dbReference type="ARBA" id="ARBA00022884"/>
    </source>
</evidence>
<dbReference type="GO" id="GO:0052929">
    <property type="term" value="F:ATP:3'-cytidine-cytidine-tRNA adenylyltransferase activity"/>
    <property type="evidence" value="ECO:0007669"/>
    <property type="project" value="TreeGrafter"/>
</dbReference>
<evidence type="ECO:0000313" key="6">
    <source>
        <dbReference type="EMBL" id="KAJ9562444.1"/>
    </source>
</evidence>
<dbReference type="EMBL" id="JARYMX010000002">
    <property type="protein sequence ID" value="KAJ9562444.1"/>
    <property type="molecule type" value="Genomic_DNA"/>
</dbReference>
<dbReference type="GO" id="GO:0005739">
    <property type="term" value="C:mitochondrion"/>
    <property type="evidence" value="ECO:0007669"/>
    <property type="project" value="UniProtKB-ARBA"/>
</dbReference>
<evidence type="ECO:0000256" key="4">
    <source>
        <dbReference type="RuleBase" id="RU003953"/>
    </source>
</evidence>
<dbReference type="GO" id="GO:0003723">
    <property type="term" value="F:RNA binding"/>
    <property type="evidence" value="ECO:0007669"/>
    <property type="project" value="UniProtKB-KW"/>
</dbReference>
<dbReference type="InterPro" id="IPR043519">
    <property type="entry name" value="NT_sf"/>
</dbReference>
<dbReference type="GO" id="GO:0052927">
    <property type="term" value="F:CC tRNA cytidylyltransferase activity"/>
    <property type="evidence" value="ECO:0007669"/>
    <property type="project" value="TreeGrafter"/>
</dbReference>
<dbReference type="GO" id="GO:0001680">
    <property type="term" value="P:tRNA 3'-terminal CCA addition"/>
    <property type="evidence" value="ECO:0007669"/>
    <property type="project" value="UniProtKB-ARBA"/>
</dbReference>
<sequence>MKRVNRLSIYYKPSLASSFISPVSSVLSANFSVGMAKISDKITQLWWFYGCSLTKTFTGTRVTPVIETTVRLKNPQFRFPRTRVSNRCCSSMSQTNGNLPENPPVMVRETIDLTDKEKKIFDRLLQVLFHFNLETQLRVAGGWVRDKLLGKDCYDIDIALDNMLGREFCEKVNEYLISTGEETQGIGVIQSNPDQSKHLETARMRLFDVWIDFVNLRSEDYAENSRIPTMRFGSAEQDAYRRDLTINSLFYNINTCLVEDFTGRGLDDLKTGKIVTPLPPKETFLDDPLRVLRAIRFSARFEFEMVEELKAAAKETDVKSAISDKISRERVGHEVDLMVSGNQPAKAMAYISELGLFWVVFTPPPNLEPPISKDLDRVCVRYMDAGSRLMNEIRRIFTDEQRRLYLYASLFLPLRKTVYKDTKKKILPFSNHVFRNSLKLKASDADDVTRLHNAVEKFLILIPFVSSNSNSNEEIQLSEINWEPEMIDVPVKLKSRILLGLLLREIKDFWRVALVISTLLYKDSIVDQEILKLEESRDLFMEVEQVILRLDLEKIWEVKPLINGKEIMRLLGLEKGGPVVSEWQRKLLQWQLAYPSGGEVECVDWMMRETQLKRART</sequence>
<dbReference type="AlphaFoldDB" id="A0AA38WSN8"/>
<dbReference type="CDD" id="cd05398">
    <property type="entry name" value="NT_ClassII-CCAase"/>
    <property type="match status" value="1"/>
</dbReference>
<evidence type="ECO:0000259" key="5">
    <source>
        <dbReference type="Pfam" id="PF01743"/>
    </source>
</evidence>
<gene>
    <name evidence="6" type="ORF">OSB04_007604</name>
</gene>
<accession>A0AA38WSN8</accession>
<dbReference type="FunFam" id="3.30.460.10:FF:000019">
    <property type="entry name" value="tRNA nucleotidyltransferase cca2"/>
    <property type="match status" value="1"/>
</dbReference>
<dbReference type="Gene3D" id="1.10.3090.10">
    <property type="entry name" value="cca-adding enzyme, domain 2"/>
    <property type="match status" value="1"/>
</dbReference>
<dbReference type="Gene3D" id="3.30.460.10">
    <property type="entry name" value="Beta Polymerase, domain 2"/>
    <property type="match status" value="1"/>
</dbReference>
<dbReference type="Pfam" id="PF01743">
    <property type="entry name" value="PolyA_pol"/>
    <property type="match status" value="1"/>
</dbReference>
<dbReference type="Proteomes" id="UP001172457">
    <property type="component" value="Chromosome 2"/>
</dbReference>
<dbReference type="SUPFAM" id="SSF81891">
    <property type="entry name" value="Poly A polymerase C-terminal region-like"/>
    <property type="match status" value="1"/>
</dbReference>
<protein>
    <recommendedName>
        <fullName evidence="5">Poly A polymerase head domain-containing protein</fullName>
    </recommendedName>
</protein>
<reference evidence="6" key="1">
    <citation type="submission" date="2023-03" db="EMBL/GenBank/DDBJ databases">
        <title>Chromosome-scale reference genome and RAD-based genetic map of yellow starthistle (Centaurea solstitialis) reveal putative structural variation and QTLs associated with invader traits.</title>
        <authorList>
            <person name="Reatini B."/>
            <person name="Cang F.A."/>
            <person name="Jiang Q."/>
            <person name="Mckibben M.T.W."/>
            <person name="Barker M.S."/>
            <person name="Rieseberg L.H."/>
            <person name="Dlugosch K.M."/>
        </authorList>
    </citation>
    <scope>NUCLEOTIDE SEQUENCE</scope>
    <source>
        <strain evidence="6">CAN-66</strain>
        <tissue evidence="6">Leaf</tissue>
    </source>
</reference>
<evidence type="ECO:0000256" key="1">
    <source>
        <dbReference type="ARBA" id="ARBA00007265"/>
    </source>
</evidence>
<organism evidence="6 7">
    <name type="scientific">Centaurea solstitialis</name>
    <name type="common">yellow star-thistle</name>
    <dbReference type="NCBI Taxonomy" id="347529"/>
    <lineage>
        <taxon>Eukaryota</taxon>
        <taxon>Viridiplantae</taxon>
        <taxon>Streptophyta</taxon>
        <taxon>Embryophyta</taxon>
        <taxon>Tracheophyta</taxon>
        <taxon>Spermatophyta</taxon>
        <taxon>Magnoliopsida</taxon>
        <taxon>eudicotyledons</taxon>
        <taxon>Gunneridae</taxon>
        <taxon>Pentapetalae</taxon>
        <taxon>asterids</taxon>
        <taxon>campanulids</taxon>
        <taxon>Asterales</taxon>
        <taxon>Asteraceae</taxon>
        <taxon>Carduoideae</taxon>
        <taxon>Cardueae</taxon>
        <taxon>Centaureinae</taxon>
        <taxon>Centaurea</taxon>
    </lineage>
</organism>
<comment type="similarity">
    <text evidence="1 4">Belongs to the tRNA nucleotidyltransferase/poly(A) polymerase family.</text>
</comment>
<feature type="domain" description="Poly A polymerase head" evidence="5">
    <location>
        <begin position="137"/>
        <end position="274"/>
    </location>
</feature>
<comment type="caution">
    <text evidence="6">The sequence shown here is derived from an EMBL/GenBank/DDBJ whole genome shotgun (WGS) entry which is preliminary data.</text>
</comment>
<dbReference type="SUPFAM" id="SSF81301">
    <property type="entry name" value="Nucleotidyltransferase"/>
    <property type="match status" value="1"/>
</dbReference>
<keyword evidence="7" id="KW-1185">Reference proteome</keyword>
<dbReference type="PANTHER" id="PTHR13734:SF5">
    <property type="entry name" value="CCA TRNA NUCLEOTIDYLTRANSFERASE, MITOCHONDRIAL"/>
    <property type="match status" value="1"/>
</dbReference>
<keyword evidence="2 4" id="KW-0808">Transferase</keyword>
<name>A0AA38WSN8_9ASTR</name>
<evidence type="ECO:0000313" key="7">
    <source>
        <dbReference type="Proteomes" id="UP001172457"/>
    </source>
</evidence>
<keyword evidence="3 4" id="KW-0694">RNA-binding</keyword>
<evidence type="ECO:0000256" key="2">
    <source>
        <dbReference type="ARBA" id="ARBA00022679"/>
    </source>
</evidence>
<dbReference type="InterPro" id="IPR002646">
    <property type="entry name" value="PolA_pol_head_dom"/>
</dbReference>
<dbReference type="PANTHER" id="PTHR13734">
    <property type="entry name" value="TRNA-NUCLEOTIDYLTRANSFERASE"/>
    <property type="match status" value="1"/>
</dbReference>
<proteinExistence type="inferred from homology"/>